<protein>
    <recommendedName>
        <fullName evidence="2">F-box domain-containing protein</fullName>
    </recommendedName>
</protein>
<dbReference type="EMBL" id="CAKKNE010000002">
    <property type="protein sequence ID" value="CAH0367580.1"/>
    <property type="molecule type" value="Genomic_DNA"/>
</dbReference>
<evidence type="ECO:0000313" key="3">
    <source>
        <dbReference type="EMBL" id="CAE0685855.1"/>
    </source>
</evidence>
<dbReference type="InterPro" id="IPR036047">
    <property type="entry name" value="F-box-like_dom_sf"/>
</dbReference>
<accession>A0A7S4E2B9</accession>
<proteinExistence type="predicted"/>
<organism evidence="3">
    <name type="scientific">Pelagomonas calceolata</name>
    <dbReference type="NCBI Taxonomy" id="35677"/>
    <lineage>
        <taxon>Eukaryota</taxon>
        <taxon>Sar</taxon>
        <taxon>Stramenopiles</taxon>
        <taxon>Ochrophyta</taxon>
        <taxon>Pelagophyceae</taxon>
        <taxon>Pelagomonadales</taxon>
        <taxon>Pelagomonadaceae</taxon>
        <taxon>Pelagomonas</taxon>
    </lineage>
</organism>
<feature type="domain" description="F-box" evidence="2">
    <location>
        <begin position="126"/>
        <end position="159"/>
    </location>
</feature>
<keyword evidence="5" id="KW-1185">Reference proteome</keyword>
<feature type="compositionally biased region" description="Low complexity" evidence="1">
    <location>
        <begin position="19"/>
        <end position="28"/>
    </location>
</feature>
<reference evidence="3" key="1">
    <citation type="submission" date="2021-01" db="EMBL/GenBank/DDBJ databases">
        <authorList>
            <person name="Corre E."/>
            <person name="Pelletier E."/>
            <person name="Niang G."/>
            <person name="Scheremetjew M."/>
            <person name="Finn R."/>
            <person name="Kale V."/>
            <person name="Holt S."/>
            <person name="Cochrane G."/>
            <person name="Meng A."/>
            <person name="Brown T."/>
            <person name="Cohen L."/>
        </authorList>
    </citation>
    <scope>NUCLEOTIDE SEQUENCE</scope>
    <source>
        <strain evidence="3">CCMP1756</strain>
    </source>
</reference>
<sequence length="361" mass="40317">MDPAACVARRTRSRRTEAKAAAPKAAVARVSQSVEGPPSELRKPAVTQPETTEEAAEDPLTTSAAAEPHTGGDARRASLDSASSAYSHDAFEPDALEAVLPSPRKSRARPRPKLAQFRLDAKCLKHFLSYLSPARLATCRQVSHDWRRVCSDDALWRPLVENFFPRGSHQLIRRLERAPRAAQYLRLYKLRLRLERAADTPEPRPDVLRGYSALVEIEVLRPDTGYSVVADWRPLRRGSGKVLIDLHPSRLVPRADLLDLRLTLTLARHRDGRCCTVCYDAPFRTGPPRFDIAGPQGCLSLLGYRHAVVCDDWEDAPRARFDSLSYSLLAPGADAMSAAHETHLTRLWDHLGSWFAIEDRV</sequence>
<dbReference type="InterPro" id="IPR001810">
    <property type="entry name" value="F-box_dom"/>
</dbReference>
<dbReference type="Pfam" id="PF12937">
    <property type="entry name" value="F-box-like"/>
    <property type="match status" value="1"/>
</dbReference>
<dbReference type="Proteomes" id="UP000789595">
    <property type="component" value="Unassembled WGS sequence"/>
</dbReference>
<evidence type="ECO:0000259" key="2">
    <source>
        <dbReference type="Pfam" id="PF12937"/>
    </source>
</evidence>
<name>A0A7S4E2B9_9STRA</name>
<dbReference type="Gene3D" id="1.20.1280.50">
    <property type="match status" value="1"/>
</dbReference>
<evidence type="ECO:0000313" key="4">
    <source>
        <dbReference type="EMBL" id="CAH0367580.1"/>
    </source>
</evidence>
<evidence type="ECO:0000313" key="5">
    <source>
        <dbReference type="Proteomes" id="UP000789595"/>
    </source>
</evidence>
<dbReference type="AlphaFoldDB" id="A0A7S4E2B9"/>
<gene>
    <name evidence="3" type="ORF">PCAL00307_LOCUS1289</name>
    <name evidence="4" type="ORF">PECAL_2P06080</name>
</gene>
<dbReference type="EMBL" id="HBIW01001499">
    <property type="protein sequence ID" value="CAE0685855.1"/>
    <property type="molecule type" value="Transcribed_RNA"/>
</dbReference>
<feature type="region of interest" description="Disordered" evidence="1">
    <location>
        <begin position="1"/>
        <end position="81"/>
    </location>
</feature>
<evidence type="ECO:0000256" key="1">
    <source>
        <dbReference type="SAM" id="MobiDB-lite"/>
    </source>
</evidence>
<reference evidence="4" key="2">
    <citation type="submission" date="2021-11" db="EMBL/GenBank/DDBJ databases">
        <authorList>
            <consortium name="Genoscope - CEA"/>
            <person name="William W."/>
        </authorList>
    </citation>
    <scope>NUCLEOTIDE SEQUENCE</scope>
</reference>
<dbReference type="SUPFAM" id="SSF81383">
    <property type="entry name" value="F-box domain"/>
    <property type="match status" value="1"/>
</dbReference>